<organism evidence="5 6">
    <name type="scientific">Nematostella vectensis</name>
    <name type="common">Starlet sea anemone</name>
    <dbReference type="NCBI Taxonomy" id="45351"/>
    <lineage>
        <taxon>Eukaryota</taxon>
        <taxon>Metazoa</taxon>
        <taxon>Cnidaria</taxon>
        <taxon>Anthozoa</taxon>
        <taxon>Hexacorallia</taxon>
        <taxon>Actiniaria</taxon>
        <taxon>Edwardsiidae</taxon>
        <taxon>Nematostella</taxon>
    </lineage>
</organism>
<dbReference type="GO" id="GO:0007015">
    <property type="term" value="P:actin filament organization"/>
    <property type="evidence" value="ECO:0000318"/>
    <property type="project" value="GO_Central"/>
</dbReference>
<dbReference type="GO" id="GO:0005525">
    <property type="term" value="F:GTP binding"/>
    <property type="evidence" value="ECO:0000318"/>
    <property type="project" value="GO_Central"/>
</dbReference>
<dbReference type="PROSITE" id="PS51419">
    <property type="entry name" value="RAB"/>
    <property type="match status" value="1"/>
</dbReference>
<dbReference type="HOGENOM" id="CLU_041217_21_2_1"/>
<proteinExistence type="predicted"/>
<feature type="non-terminal residue" evidence="5">
    <location>
        <position position="178"/>
    </location>
</feature>
<dbReference type="NCBIfam" id="TIGR00231">
    <property type="entry name" value="small_GTP"/>
    <property type="match status" value="1"/>
</dbReference>
<dbReference type="OMA" id="ICFDISD"/>
<dbReference type="GO" id="GO:0003924">
    <property type="term" value="F:GTPase activity"/>
    <property type="evidence" value="ECO:0000318"/>
    <property type="project" value="GO_Central"/>
</dbReference>
<dbReference type="Pfam" id="PF00071">
    <property type="entry name" value="Ras"/>
    <property type="match status" value="1"/>
</dbReference>
<keyword evidence="3" id="KW-0342">GTP-binding</keyword>
<dbReference type="PRINTS" id="PR00449">
    <property type="entry name" value="RASTRNSFRMNG"/>
</dbReference>
<keyword evidence="4" id="KW-0472">Membrane</keyword>
<evidence type="ECO:0000256" key="1">
    <source>
        <dbReference type="ARBA" id="ARBA00004370"/>
    </source>
</evidence>
<dbReference type="SMART" id="SM00175">
    <property type="entry name" value="RAB"/>
    <property type="match status" value="1"/>
</dbReference>
<dbReference type="GO" id="GO:0007165">
    <property type="term" value="P:signal transduction"/>
    <property type="evidence" value="ECO:0000318"/>
    <property type="project" value="GO_Central"/>
</dbReference>
<comment type="subcellular location">
    <subcellularLocation>
        <location evidence="1">Membrane</location>
    </subcellularLocation>
</comment>
<evidence type="ECO:0000256" key="2">
    <source>
        <dbReference type="ARBA" id="ARBA00022741"/>
    </source>
</evidence>
<dbReference type="SMART" id="SM00173">
    <property type="entry name" value="RAS"/>
    <property type="match status" value="1"/>
</dbReference>
<dbReference type="InterPro" id="IPR005225">
    <property type="entry name" value="Small_GTP-bd"/>
</dbReference>
<dbReference type="GO" id="GO:0005886">
    <property type="term" value="C:plasma membrane"/>
    <property type="evidence" value="ECO:0000318"/>
    <property type="project" value="GO_Central"/>
</dbReference>
<dbReference type="PROSITE" id="PS51421">
    <property type="entry name" value="RAS"/>
    <property type="match status" value="1"/>
</dbReference>
<dbReference type="InParanoid" id="A7SC16"/>
<dbReference type="InterPro" id="IPR003578">
    <property type="entry name" value="Small_GTPase_Rho"/>
</dbReference>
<dbReference type="PROSITE" id="PS51420">
    <property type="entry name" value="RHO"/>
    <property type="match status" value="1"/>
</dbReference>
<keyword evidence="2" id="KW-0547">Nucleotide-binding</keyword>
<dbReference type="InterPro" id="IPR001806">
    <property type="entry name" value="Small_GTPase"/>
</dbReference>
<accession>A7SC16</accession>
<reference evidence="5 6" key="1">
    <citation type="journal article" date="2007" name="Science">
        <title>Sea anemone genome reveals ancestral eumetazoan gene repertoire and genomic organization.</title>
        <authorList>
            <person name="Putnam N.H."/>
            <person name="Srivastava M."/>
            <person name="Hellsten U."/>
            <person name="Dirks B."/>
            <person name="Chapman J."/>
            <person name="Salamov A."/>
            <person name="Terry A."/>
            <person name="Shapiro H."/>
            <person name="Lindquist E."/>
            <person name="Kapitonov V.V."/>
            <person name="Jurka J."/>
            <person name="Genikhovich G."/>
            <person name="Grigoriev I.V."/>
            <person name="Lucas S.M."/>
            <person name="Steele R.E."/>
            <person name="Finnerty J.R."/>
            <person name="Technau U."/>
            <person name="Martindale M.Q."/>
            <person name="Rokhsar D.S."/>
        </authorList>
    </citation>
    <scope>NUCLEOTIDE SEQUENCE [LARGE SCALE GENOMIC DNA]</scope>
    <source>
        <strain evidence="6">CH2 X CH6</strain>
    </source>
</reference>
<dbReference type="InterPro" id="IPR027417">
    <property type="entry name" value="P-loop_NTPase"/>
</dbReference>
<evidence type="ECO:0000313" key="6">
    <source>
        <dbReference type="Proteomes" id="UP000001593"/>
    </source>
</evidence>
<name>A7SC16_NEMVE</name>
<dbReference type="PhylomeDB" id="A7SC16"/>
<dbReference type="SUPFAM" id="SSF52540">
    <property type="entry name" value="P-loop containing nucleoside triphosphate hydrolases"/>
    <property type="match status" value="1"/>
</dbReference>
<keyword evidence="6" id="KW-1185">Reference proteome</keyword>
<dbReference type="AlphaFoldDB" id="A7SC16"/>
<feature type="non-terminal residue" evidence="5">
    <location>
        <position position="1"/>
    </location>
</feature>
<evidence type="ECO:0000256" key="4">
    <source>
        <dbReference type="ARBA" id="ARBA00023136"/>
    </source>
</evidence>
<evidence type="ECO:0000313" key="5">
    <source>
        <dbReference type="EMBL" id="EDO38758.1"/>
    </source>
</evidence>
<dbReference type="Proteomes" id="UP000001593">
    <property type="component" value="Unassembled WGS sequence"/>
</dbReference>
<gene>
    <name evidence="5" type="ORF">NEMVEDRAFT_v1g24582</name>
</gene>
<dbReference type="SMART" id="SM00174">
    <property type="entry name" value="RHO"/>
    <property type="match status" value="1"/>
</dbReference>
<protein>
    <submittedName>
        <fullName evidence="5">Uncharacterized protein</fullName>
    </submittedName>
</protein>
<sequence>RYKLSVVGDAESGKTSLLNALVKSDIEVEETVIFEECVTDVTSGDSNLEFMLWDSSGLENYESIRRQMYLDTDVFLVCFDIGNPSSLQSVIDKWAPELKEACPGVPYLLIGCKNDLRTDSALELNFLSVPGEPDNADSISRLRVTQSIGARQYVECCAKMRWNIKEVFQQAAEAILSK</sequence>
<dbReference type="eggNOG" id="KOG0393">
    <property type="taxonomic scope" value="Eukaryota"/>
</dbReference>
<dbReference type="FunFam" id="3.40.50.300:FF:002060">
    <property type="entry name" value="Rho family GTPase"/>
    <property type="match status" value="1"/>
</dbReference>
<dbReference type="GO" id="GO:0007264">
    <property type="term" value="P:small GTPase-mediated signal transduction"/>
    <property type="evidence" value="ECO:0007669"/>
    <property type="project" value="InterPro"/>
</dbReference>
<dbReference type="PANTHER" id="PTHR24072">
    <property type="entry name" value="RHO FAMILY GTPASE"/>
    <property type="match status" value="1"/>
</dbReference>
<dbReference type="EMBL" id="DS469620">
    <property type="protein sequence ID" value="EDO38758.1"/>
    <property type="molecule type" value="Genomic_DNA"/>
</dbReference>
<dbReference type="STRING" id="45351.A7SC16"/>
<dbReference type="Gene3D" id="3.40.50.300">
    <property type="entry name" value="P-loop containing nucleotide triphosphate hydrolases"/>
    <property type="match status" value="1"/>
</dbReference>
<evidence type="ECO:0000256" key="3">
    <source>
        <dbReference type="ARBA" id="ARBA00023134"/>
    </source>
</evidence>